<accession>A0ABQ0A6L7</accession>
<sequence>MTVLSFSNTSLIALNQLESQMRREFGVRHNLSQDASLFELIQMASTSRNSKIRKAFKFFESSLDLDQKKALTYRGVKFDKAEHTGQSVSSDKPKVYRGVVSQADKSVTQESTLKDKKAVIYRGQRISED</sequence>
<dbReference type="Pfam" id="PF14105">
    <property type="entry name" value="DUF4278"/>
    <property type="match status" value="1"/>
</dbReference>
<organism evidence="1 2">
    <name type="scientific">Sessilibacter corallicola</name>
    <dbReference type="NCBI Taxonomy" id="2904075"/>
    <lineage>
        <taxon>Bacteria</taxon>
        <taxon>Pseudomonadati</taxon>
        <taxon>Pseudomonadota</taxon>
        <taxon>Gammaproteobacteria</taxon>
        <taxon>Cellvibrionales</taxon>
        <taxon>Cellvibrionaceae</taxon>
        <taxon>Sessilibacter</taxon>
    </lineage>
</organism>
<proteinExistence type="predicted"/>
<dbReference type="RefSeq" id="WP_353301939.1">
    <property type="nucleotide sequence ID" value="NZ_BAABWN010000003.1"/>
</dbReference>
<protein>
    <submittedName>
        <fullName evidence="1">Uncharacterized protein</fullName>
    </submittedName>
</protein>
<dbReference type="EMBL" id="BAABWN010000003">
    <property type="protein sequence ID" value="GAA6167235.1"/>
    <property type="molecule type" value="Genomic_DNA"/>
</dbReference>
<gene>
    <name evidence="1" type="ORF">NBRC116591_10450</name>
</gene>
<evidence type="ECO:0000313" key="2">
    <source>
        <dbReference type="Proteomes" id="UP001465153"/>
    </source>
</evidence>
<reference evidence="1 2" key="1">
    <citation type="submission" date="2024-04" db="EMBL/GenBank/DDBJ databases">
        <title>Draft genome sequence of Sessilibacter corallicola NBRC 116591.</title>
        <authorList>
            <person name="Miyakawa T."/>
            <person name="Kusuya Y."/>
            <person name="Miura T."/>
        </authorList>
    </citation>
    <scope>NUCLEOTIDE SEQUENCE [LARGE SCALE GENOMIC DNA]</scope>
    <source>
        <strain evidence="1 2">KU-00831-HH</strain>
    </source>
</reference>
<name>A0ABQ0A6L7_9GAMM</name>
<dbReference type="InterPro" id="IPR025458">
    <property type="entry name" value="DUF4278"/>
</dbReference>
<comment type="caution">
    <text evidence="1">The sequence shown here is derived from an EMBL/GenBank/DDBJ whole genome shotgun (WGS) entry which is preliminary data.</text>
</comment>
<keyword evidence="2" id="KW-1185">Reference proteome</keyword>
<evidence type="ECO:0000313" key="1">
    <source>
        <dbReference type="EMBL" id="GAA6167235.1"/>
    </source>
</evidence>
<dbReference type="Proteomes" id="UP001465153">
    <property type="component" value="Unassembled WGS sequence"/>
</dbReference>